<dbReference type="InterPro" id="IPR036291">
    <property type="entry name" value="NAD(P)-bd_dom_sf"/>
</dbReference>
<gene>
    <name evidence="2" type="ORF">O1G21_06565</name>
</gene>
<dbReference type="EMBL" id="CP115450">
    <property type="protein sequence ID" value="WBP85545.1"/>
    <property type="molecule type" value="Genomic_DNA"/>
</dbReference>
<proteinExistence type="predicted"/>
<dbReference type="Proteomes" id="UP001212821">
    <property type="component" value="Chromosome"/>
</dbReference>
<dbReference type="InterPro" id="IPR001509">
    <property type="entry name" value="Epimerase_deHydtase"/>
</dbReference>
<evidence type="ECO:0000259" key="1">
    <source>
        <dbReference type="Pfam" id="PF01370"/>
    </source>
</evidence>
<organism evidence="2 3">
    <name type="scientific">Kitasatospora cathayae</name>
    <dbReference type="NCBI Taxonomy" id="3004092"/>
    <lineage>
        <taxon>Bacteria</taxon>
        <taxon>Bacillati</taxon>
        <taxon>Actinomycetota</taxon>
        <taxon>Actinomycetes</taxon>
        <taxon>Kitasatosporales</taxon>
        <taxon>Streptomycetaceae</taxon>
        <taxon>Kitasatospora</taxon>
    </lineage>
</organism>
<dbReference type="Gene3D" id="3.40.50.720">
    <property type="entry name" value="NAD(P)-binding Rossmann-like Domain"/>
    <property type="match status" value="1"/>
</dbReference>
<reference evidence="3" key="1">
    <citation type="submission" date="2022-12" db="EMBL/GenBank/DDBJ databases">
        <authorList>
            <person name="Mo P."/>
        </authorList>
    </citation>
    <scope>NUCLEOTIDE SEQUENCE [LARGE SCALE GENOMIC DNA]</scope>
    <source>
        <strain evidence="3">HUAS 3-15</strain>
    </source>
</reference>
<accession>A0ABY7PYP8</accession>
<dbReference type="PANTHER" id="PTHR48079">
    <property type="entry name" value="PROTEIN YEEZ"/>
    <property type="match status" value="1"/>
</dbReference>
<keyword evidence="3" id="KW-1185">Reference proteome</keyword>
<evidence type="ECO:0000313" key="3">
    <source>
        <dbReference type="Proteomes" id="UP001212821"/>
    </source>
</evidence>
<dbReference type="Pfam" id="PF01370">
    <property type="entry name" value="Epimerase"/>
    <property type="match status" value="1"/>
</dbReference>
<feature type="domain" description="NAD-dependent epimerase/dehydratase" evidence="1">
    <location>
        <begin position="14"/>
        <end position="216"/>
    </location>
</feature>
<name>A0ABY7PYP8_9ACTN</name>
<dbReference type="PANTHER" id="PTHR48079:SF6">
    <property type="entry name" value="NAD(P)-BINDING DOMAIN-CONTAINING PROTEIN-RELATED"/>
    <property type="match status" value="1"/>
</dbReference>
<dbReference type="SUPFAM" id="SSF51735">
    <property type="entry name" value="NAD(P)-binding Rossmann-fold domains"/>
    <property type="match status" value="1"/>
</dbReference>
<protein>
    <submittedName>
        <fullName evidence="2">NAD(P)-dependent oxidoreductase</fullName>
    </submittedName>
</protein>
<sequence>MAASQRPGAGVVVALTGATGFIGSAVRAALAARGVPVRALVRGEPAGGGHTGDGHTVWVRGDLADRAALTELCTGAGVLLHLASRVSGGAEECAAVNDRGTAAVMAAATRAGIRRIVHLSTTAVYGEGPHAGVDVDEVPTAPVSAASRTRLLGEGRALAAGAVVLRPALVTGTGDRWVVPALAELARRVPGRWAGGDVRLSLVDRTDLARLITALALDAPAPVVGVHHAAHPEPVRSGELLAALAGLGLLPALDGPALSWEECCRLLAETRGRVSERQLSMIARDHWYRSDDVWRLATCPPGPGPLARLAGAAPWYRAALGLG</sequence>
<evidence type="ECO:0000313" key="2">
    <source>
        <dbReference type="EMBL" id="WBP85545.1"/>
    </source>
</evidence>
<dbReference type="InterPro" id="IPR051783">
    <property type="entry name" value="NAD(P)-dependent_oxidoreduct"/>
</dbReference>
<dbReference type="RefSeq" id="WP_270141577.1">
    <property type="nucleotide sequence ID" value="NZ_CP115450.1"/>
</dbReference>